<reference evidence="2" key="1">
    <citation type="journal article" date="2020" name="Nature">
        <title>Giant virus diversity and host interactions through global metagenomics.</title>
        <authorList>
            <person name="Schulz F."/>
            <person name="Roux S."/>
            <person name="Paez-Espino D."/>
            <person name="Jungbluth S."/>
            <person name="Walsh D.A."/>
            <person name="Denef V.J."/>
            <person name="McMahon K.D."/>
            <person name="Konstantinidis K.T."/>
            <person name="Eloe-Fadrosh E.A."/>
            <person name="Kyrpides N.C."/>
            <person name="Woyke T."/>
        </authorList>
    </citation>
    <scope>NUCLEOTIDE SEQUENCE</scope>
    <source>
        <strain evidence="2">GVMAG-M-3300020192-26</strain>
    </source>
</reference>
<accession>A0A6C0CA20</accession>
<keyword evidence="1" id="KW-0812">Transmembrane</keyword>
<sequence>MLSLQIDLVLEISKFVSDHGKICLSMVSKQMDNLKYKMVYSEKINIEKIDMLPYFDNFENVEMIDKATKCPKHAKFVHLRIHGTDIPNFVTHLSFSPYFNKSIKGGIPLSVTHITFGQNFNTSIEDSISSSVTRITFQGLTFIVCVMFASFILYQCYEWVQTIKKEKNNTLTE</sequence>
<dbReference type="Pfam" id="PF05725">
    <property type="entry name" value="FNIP"/>
    <property type="match status" value="1"/>
</dbReference>
<dbReference type="InterPro" id="IPR008615">
    <property type="entry name" value="FNIP"/>
</dbReference>
<keyword evidence="1" id="KW-0472">Membrane</keyword>
<keyword evidence="1" id="KW-1133">Transmembrane helix</keyword>
<feature type="transmembrane region" description="Helical" evidence="1">
    <location>
        <begin position="135"/>
        <end position="157"/>
    </location>
</feature>
<dbReference type="EMBL" id="MN739354">
    <property type="protein sequence ID" value="QHT00354.1"/>
    <property type="molecule type" value="Genomic_DNA"/>
</dbReference>
<dbReference type="AlphaFoldDB" id="A0A6C0CA20"/>
<protein>
    <recommendedName>
        <fullName evidence="3">F-box domain-containing protein</fullName>
    </recommendedName>
</protein>
<organism evidence="2">
    <name type="scientific">viral metagenome</name>
    <dbReference type="NCBI Taxonomy" id="1070528"/>
    <lineage>
        <taxon>unclassified sequences</taxon>
        <taxon>metagenomes</taxon>
        <taxon>organismal metagenomes</taxon>
    </lineage>
</organism>
<name>A0A6C0CA20_9ZZZZ</name>
<evidence type="ECO:0000256" key="1">
    <source>
        <dbReference type="SAM" id="Phobius"/>
    </source>
</evidence>
<proteinExistence type="predicted"/>
<evidence type="ECO:0008006" key="3">
    <source>
        <dbReference type="Google" id="ProtNLM"/>
    </source>
</evidence>
<evidence type="ECO:0000313" key="2">
    <source>
        <dbReference type="EMBL" id="QHT00354.1"/>
    </source>
</evidence>